<keyword evidence="1" id="KW-0812">Transmembrane</keyword>
<reference evidence="2 3" key="1">
    <citation type="submission" date="2016-07" db="EMBL/GenBank/DDBJ databases">
        <title>Caryophanon tenue genome sequencing.</title>
        <authorList>
            <person name="Verma A."/>
            <person name="Pal Y."/>
            <person name="Krishnamurthi S."/>
        </authorList>
    </citation>
    <scope>NUCLEOTIDE SEQUENCE [LARGE SCALE GENOMIC DNA]</scope>
    <source>
        <strain evidence="2 3">DSM 14152</strain>
    </source>
</reference>
<dbReference type="RefSeq" id="WP_066543712.1">
    <property type="nucleotide sequence ID" value="NZ_MASJ01000004.1"/>
</dbReference>
<evidence type="ECO:0000313" key="3">
    <source>
        <dbReference type="Proteomes" id="UP000093199"/>
    </source>
</evidence>
<protein>
    <submittedName>
        <fullName evidence="2">Uncharacterized protein</fullName>
    </submittedName>
</protein>
<name>A0A1C0YJ35_9BACL</name>
<dbReference type="Proteomes" id="UP000093199">
    <property type="component" value="Unassembled WGS sequence"/>
</dbReference>
<organism evidence="2 3">
    <name type="scientific">Caryophanon tenue</name>
    <dbReference type="NCBI Taxonomy" id="33978"/>
    <lineage>
        <taxon>Bacteria</taxon>
        <taxon>Bacillati</taxon>
        <taxon>Bacillota</taxon>
        <taxon>Bacilli</taxon>
        <taxon>Bacillales</taxon>
        <taxon>Caryophanaceae</taxon>
        <taxon>Caryophanon</taxon>
    </lineage>
</organism>
<accession>A0A1C0YJ35</accession>
<comment type="caution">
    <text evidence="2">The sequence shown here is derived from an EMBL/GenBank/DDBJ whole genome shotgun (WGS) entry which is preliminary data.</text>
</comment>
<sequence>MKTSTINKISFVLAIICFYFGITWLFPQSHISFSPVITYQAEAQHAKDFKALATSLKDNDNANEVIAEGLGEAWGEQSTPIAMNAKSFNYIETQLNAAYAETTDEAVKKEIDAALADLKTLTERNWKTRYALQDDIAKVHVHVIDAMAQYEATIQ</sequence>
<feature type="transmembrane region" description="Helical" evidence="1">
    <location>
        <begin position="9"/>
        <end position="26"/>
    </location>
</feature>
<proteinExistence type="predicted"/>
<gene>
    <name evidence="2" type="ORF">A6M13_11060</name>
</gene>
<dbReference type="EMBL" id="MASJ01000004">
    <property type="protein sequence ID" value="OCS87163.1"/>
    <property type="molecule type" value="Genomic_DNA"/>
</dbReference>
<keyword evidence="3" id="KW-1185">Reference proteome</keyword>
<dbReference type="OrthoDB" id="9835929at2"/>
<evidence type="ECO:0000256" key="1">
    <source>
        <dbReference type="SAM" id="Phobius"/>
    </source>
</evidence>
<evidence type="ECO:0000313" key="2">
    <source>
        <dbReference type="EMBL" id="OCS87163.1"/>
    </source>
</evidence>
<keyword evidence="1" id="KW-0472">Membrane</keyword>
<keyword evidence="1" id="KW-1133">Transmembrane helix</keyword>
<dbReference type="STRING" id="33978.A6M13_11060"/>
<dbReference type="AlphaFoldDB" id="A0A1C0YJ35"/>